<feature type="compositionally biased region" description="Basic residues" evidence="1">
    <location>
        <begin position="167"/>
        <end position="181"/>
    </location>
</feature>
<feature type="compositionally biased region" description="Basic and acidic residues" evidence="1">
    <location>
        <begin position="30"/>
        <end position="47"/>
    </location>
</feature>
<feature type="region of interest" description="Disordered" evidence="1">
    <location>
        <begin position="1"/>
        <end position="68"/>
    </location>
</feature>
<evidence type="ECO:0000256" key="1">
    <source>
        <dbReference type="SAM" id="MobiDB-lite"/>
    </source>
</evidence>
<dbReference type="Proteomes" id="UP001152622">
    <property type="component" value="Chromosome 4"/>
</dbReference>
<comment type="caution">
    <text evidence="2">The sequence shown here is derived from an EMBL/GenBank/DDBJ whole genome shotgun (WGS) entry which is preliminary data.</text>
</comment>
<reference evidence="2" key="1">
    <citation type="journal article" date="2023" name="Science">
        <title>Genome structures resolve the early diversification of teleost fishes.</title>
        <authorList>
            <person name="Parey E."/>
            <person name="Louis A."/>
            <person name="Montfort J."/>
            <person name="Bouchez O."/>
            <person name="Roques C."/>
            <person name="Iampietro C."/>
            <person name="Lluch J."/>
            <person name="Castinel A."/>
            <person name="Donnadieu C."/>
            <person name="Desvignes T."/>
            <person name="Floi Bucao C."/>
            <person name="Jouanno E."/>
            <person name="Wen M."/>
            <person name="Mejri S."/>
            <person name="Dirks R."/>
            <person name="Jansen H."/>
            <person name="Henkel C."/>
            <person name="Chen W.J."/>
            <person name="Zahm M."/>
            <person name="Cabau C."/>
            <person name="Klopp C."/>
            <person name="Thompson A.W."/>
            <person name="Robinson-Rechavi M."/>
            <person name="Braasch I."/>
            <person name="Lecointre G."/>
            <person name="Bobe J."/>
            <person name="Postlethwait J.H."/>
            <person name="Berthelot C."/>
            <person name="Roest Crollius H."/>
            <person name="Guiguen Y."/>
        </authorList>
    </citation>
    <scope>NUCLEOTIDE SEQUENCE</scope>
    <source>
        <strain evidence="2">WJC10195</strain>
    </source>
</reference>
<feature type="compositionally biased region" description="Basic and acidic residues" evidence="1">
    <location>
        <begin position="141"/>
        <end position="158"/>
    </location>
</feature>
<organism evidence="2 3">
    <name type="scientific">Synaphobranchus kaupii</name>
    <name type="common">Kaup's arrowtooth eel</name>
    <dbReference type="NCBI Taxonomy" id="118154"/>
    <lineage>
        <taxon>Eukaryota</taxon>
        <taxon>Metazoa</taxon>
        <taxon>Chordata</taxon>
        <taxon>Craniata</taxon>
        <taxon>Vertebrata</taxon>
        <taxon>Euteleostomi</taxon>
        <taxon>Actinopterygii</taxon>
        <taxon>Neopterygii</taxon>
        <taxon>Teleostei</taxon>
        <taxon>Anguilliformes</taxon>
        <taxon>Synaphobranchidae</taxon>
        <taxon>Synaphobranchus</taxon>
    </lineage>
</organism>
<accession>A0A9Q1FU25</accession>
<dbReference type="EMBL" id="JAINUF010000004">
    <property type="protein sequence ID" value="KAJ8365648.1"/>
    <property type="molecule type" value="Genomic_DNA"/>
</dbReference>
<protein>
    <submittedName>
        <fullName evidence="2">Uncharacterized protein</fullName>
    </submittedName>
</protein>
<sequence length="278" mass="30120">MGEEGNEVAICQTRGRGTSTARAPRGQRGAGERDPRGKGERSAEKRPANVSLSPPRPPPQAGRALQLGAAGRYWRMGARRPTETHGVDFVFADEPVRASPPPSLAVVSWPPRREPVTVTEVHSVVTAPEPWPLRRARGQRGRGDVSQREEGASGRTRPEGPAAPRKLGPRRGPRNSPKKSHVSLPSDAQRGLWREYGNSVARRTICGRVLHSHVTHSIPASSHIRDSSEPRWRPTKTAAAELLSDPGHGCGYRVPRTPESLGKAGLWRCSGAAAEHAR</sequence>
<proteinExistence type="predicted"/>
<gene>
    <name evidence="2" type="ORF">SKAU_G00144790</name>
</gene>
<feature type="region of interest" description="Disordered" evidence="1">
    <location>
        <begin position="129"/>
        <end position="188"/>
    </location>
</feature>
<dbReference type="AlphaFoldDB" id="A0A9Q1FU25"/>
<keyword evidence="3" id="KW-1185">Reference proteome</keyword>
<name>A0A9Q1FU25_SYNKA</name>
<evidence type="ECO:0000313" key="2">
    <source>
        <dbReference type="EMBL" id="KAJ8365648.1"/>
    </source>
</evidence>
<evidence type="ECO:0000313" key="3">
    <source>
        <dbReference type="Proteomes" id="UP001152622"/>
    </source>
</evidence>